<comment type="caution">
    <text evidence="2">The sequence shown here is derived from an EMBL/GenBank/DDBJ whole genome shotgun (WGS) entry which is preliminary data.</text>
</comment>
<accession>A0A2K3KHX8</accession>
<protein>
    <recommendedName>
        <fullName evidence="1">Tf2-1-like SH3-like domain-containing protein</fullName>
    </recommendedName>
</protein>
<gene>
    <name evidence="2" type="ORF">L195_g054776</name>
</gene>
<evidence type="ECO:0000259" key="1">
    <source>
        <dbReference type="Pfam" id="PF24626"/>
    </source>
</evidence>
<dbReference type="Proteomes" id="UP000236291">
    <property type="component" value="Unassembled WGS sequence"/>
</dbReference>
<evidence type="ECO:0000313" key="3">
    <source>
        <dbReference type="Proteomes" id="UP000236291"/>
    </source>
</evidence>
<dbReference type="Pfam" id="PF24626">
    <property type="entry name" value="SH3_Tf2-1"/>
    <property type="match status" value="1"/>
</dbReference>
<evidence type="ECO:0000313" key="2">
    <source>
        <dbReference type="EMBL" id="PNX65901.1"/>
    </source>
</evidence>
<reference evidence="2 3" key="2">
    <citation type="journal article" date="2017" name="Front. Plant Sci.">
        <title>Gene Classification and Mining of Molecular Markers Useful in Red Clover (Trifolium pratense) Breeding.</title>
        <authorList>
            <person name="Istvanek J."/>
            <person name="Dluhosova J."/>
            <person name="Dluhos P."/>
            <person name="Patkova L."/>
            <person name="Nedelnik J."/>
            <person name="Repkova J."/>
        </authorList>
    </citation>
    <scope>NUCLEOTIDE SEQUENCE [LARGE SCALE GENOMIC DNA]</scope>
    <source>
        <strain evidence="3">cv. Tatra</strain>
        <tissue evidence="2">Young leaves</tissue>
    </source>
</reference>
<dbReference type="PANTHER" id="PTHR46148:SF52">
    <property type="entry name" value="OS04G0603800 PROTEIN"/>
    <property type="match status" value="1"/>
</dbReference>
<dbReference type="PANTHER" id="PTHR46148">
    <property type="entry name" value="CHROMO DOMAIN-CONTAINING PROTEIN"/>
    <property type="match status" value="1"/>
</dbReference>
<dbReference type="InterPro" id="IPR056924">
    <property type="entry name" value="SH3_Tf2-1"/>
</dbReference>
<name>A0A2K3KHX8_TRIPR</name>
<feature type="domain" description="Tf2-1-like SH3-like" evidence="1">
    <location>
        <begin position="17"/>
        <end position="81"/>
    </location>
</feature>
<dbReference type="AlphaFoldDB" id="A0A2K3KHX8"/>
<dbReference type="EMBL" id="ASHM01097101">
    <property type="protein sequence ID" value="PNX65901.1"/>
    <property type="molecule type" value="Genomic_DNA"/>
</dbReference>
<organism evidence="2 3">
    <name type="scientific">Trifolium pratense</name>
    <name type="common">Red clover</name>
    <dbReference type="NCBI Taxonomy" id="57577"/>
    <lineage>
        <taxon>Eukaryota</taxon>
        <taxon>Viridiplantae</taxon>
        <taxon>Streptophyta</taxon>
        <taxon>Embryophyta</taxon>
        <taxon>Tracheophyta</taxon>
        <taxon>Spermatophyta</taxon>
        <taxon>Magnoliopsida</taxon>
        <taxon>eudicotyledons</taxon>
        <taxon>Gunneridae</taxon>
        <taxon>Pentapetalae</taxon>
        <taxon>rosids</taxon>
        <taxon>fabids</taxon>
        <taxon>Fabales</taxon>
        <taxon>Fabaceae</taxon>
        <taxon>Papilionoideae</taxon>
        <taxon>50 kb inversion clade</taxon>
        <taxon>NPAAA clade</taxon>
        <taxon>Hologalegina</taxon>
        <taxon>IRL clade</taxon>
        <taxon>Trifolieae</taxon>
        <taxon>Trifolium</taxon>
    </lineage>
</organism>
<proteinExistence type="predicted"/>
<sequence length="136" mass="15497">MKHQDDTHRQGRQFEVGDMVLLKVCPHVQQFVASYIRLNLSTRYYGPFIVETRVGKVAYKLTLLVSSRVHPVFYVSLLRKAIVNSKVLKGGETITQVLVHWKDKSLEVATWEEVDAMAQQFHSLNLGDKVVSQGVD</sequence>
<reference evidence="2 3" key="1">
    <citation type="journal article" date="2014" name="Am. J. Bot.">
        <title>Genome assembly and annotation for red clover (Trifolium pratense; Fabaceae).</title>
        <authorList>
            <person name="Istvanek J."/>
            <person name="Jaros M."/>
            <person name="Krenek A."/>
            <person name="Repkova J."/>
        </authorList>
    </citation>
    <scope>NUCLEOTIDE SEQUENCE [LARGE SCALE GENOMIC DNA]</scope>
    <source>
        <strain evidence="3">cv. Tatra</strain>
        <tissue evidence="2">Young leaves</tissue>
    </source>
</reference>
<dbReference type="SUPFAM" id="SSF54160">
    <property type="entry name" value="Chromo domain-like"/>
    <property type="match status" value="1"/>
</dbReference>
<dbReference type="InterPro" id="IPR016197">
    <property type="entry name" value="Chromo-like_dom_sf"/>
</dbReference>